<dbReference type="GO" id="GO:0003677">
    <property type="term" value="F:DNA binding"/>
    <property type="evidence" value="ECO:0007669"/>
    <property type="project" value="InterPro"/>
</dbReference>
<gene>
    <name evidence="2" type="ORF">MPC4_10428</name>
</gene>
<evidence type="ECO:0000313" key="3">
    <source>
        <dbReference type="Proteomes" id="UP000485880"/>
    </source>
</evidence>
<organism evidence="2 3">
    <name type="scientific">Methylocella tundrae</name>
    <dbReference type="NCBI Taxonomy" id="227605"/>
    <lineage>
        <taxon>Bacteria</taxon>
        <taxon>Pseudomonadati</taxon>
        <taxon>Pseudomonadota</taxon>
        <taxon>Alphaproteobacteria</taxon>
        <taxon>Hyphomicrobiales</taxon>
        <taxon>Beijerinckiaceae</taxon>
        <taxon>Methylocella</taxon>
    </lineage>
</organism>
<name>A0A8B6M297_METTU</name>
<comment type="caution">
    <text evidence="2">The sequence shown here is derived from an EMBL/GenBank/DDBJ whole genome shotgun (WGS) entry which is preliminary data.</text>
</comment>
<evidence type="ECO:0008006" key="4">
    <source>
        <dbReference type="Google" id="ProtNLM"/>
    </source>
</evidence>
<dbReference type="Proteomes" id="UP000485880">
    <property type="component" value="Unassembled WGS sequence"/>
</dbReference>
<keyword evidence="3" id="KW-1185">Reference proteome</keyword>
<accession>A0A8B6M297</accession>
<feature type="region of interest" description="Disordered" evidence="1">
    <location>
        <begin position="72"/>
        <end position="96"/>
    </location>
</feature>
<dbReference type="RefSeq" id="WP_174511022.1">
    <property type="nucleotide sequence ID" value="NZ_CABFMQ020000001.1"/>
</dbReference>
<dbReference type="EMBL" id="CABFMQ020000001">
    <property type="protein sequence ID" value="VTZ48473.1"/>
    <property type="molecule type" value="Genomic_DNA"/>
</dbReference>
<dbReference type="InterPro" id="IPR010982">
    <property type="entry name" value="Lambda_DNA-bd_dom_sf"/>
</dbReference>
<reference evidence="2 3" key="1">
    <citation type="submission" date="2019-05" db="EMBL/GenBank/DDBJ databases">
        <authorList>
            <person name="Farhan Ul Haque M."/>
        </authorList>
    </citation>
    <scope>NUCLEOTIDE SEQUENCE [LARGE SCALE GENOMIC DNA]</scope>
    <source>
        <strain evidence="2">2</strain>
    </source>
</reference>
<proteinExistence type="predicted"/>
<dbReference type="AlphaFoldDB" id="A0A8B6M297"/>
<evidence type="ECO:0000256" key="1">
    <source>
        <dbReference type="SAM" id="MobiDB-lite"/>
    </source>
</evidence>
<dbReference type="Gene3D" id="1.10.260.40">
    <property type="entry name" value="lambda repressor-like DNA-binding domains"/>
    <property type="match status" value="1"/>
</dbReference>
<evidence type="ECO:0000313" key="2">
    <source>
        <dbReference type="EMBL" id="VTZ48473.1"/>
    </source>
</evidence>
<sequence length="96" mass="9901">MLTTGYQLAAARALIGMDQATLATLANVSADTIQSLEASKDEAIGGPVQCVKAVQAALEKEGVEFLNHGQPGVRLKNGAEGSGSITVEELTSENDE</sequence>
<protein>
    <recommendedName>
        <fullName evidence="4">HTH cro/C1-type domain-containing protein</fullName>
    </recommendedName>
</protein>
<dbReference type="SUPFAM" id="SSF47413">
    <property type="entry name" value="lambda repressor-like DNA-binding domains"/>
    <property type="match status" value="1"/>
</dbReference>